<evidence type="ECO:0000256" key="8">
    <source>
        <dbReference type="SAM" id="SignalP"/>
    </source>
</evidence>
<gene>
    <name evidence="9" type="ORF">FHR87_002251</name>
</gene>
<dbReference type="AlphaFoldDB" id="A0A839T2S8"/>
<evidence type="ECO:0000313" key="10">
    <source>
        <dbReference type="Proteomes" id="UP000549250"/>
    </source>
</evidence>
<dbReference type="SUPFAM" id="SSF56954">
    <property type="entry name" value="Outer membrane efflux proteins (OEP)"/>
    <property type="match status" value="1"/>
</dbReference>
<comment type="subcellular location">
    <subcellularLocation>
        <location evidence="1">Cell outer membrane</location>
    </subcellularLocation>
</comment>
<dbReference type="EMBL" id="JACHXI010000010">
    <property type="protein sequence ID" value="MBB3103841.1"/>
    <property type="molecule type" value="Genomic_DNA"/>
</dbReference>
<comment type="similarity">
    <text evidence="2">Belongs to the outer membrane factor (OMF) (TC 1.B.17) family.</text>
</comment>
<organism evidence="9 10">
    <name type="scientific">Azomonas macrocytogenes</name>
    <name type="common">Azotobacter macrocytogenes</name>
    <dbReference type="NCBI Taxonomy" id="69962"/>
    <lineage>
        <taxon>Bacteria</taxon>
        <taxon>Pseudomonadati</taxon>
        <taxon>Pseudomonadota</taxon>
        <taxon>Gammaproteobacteria</taxon>
        <taxon>Pseudomonadales</taxon>
        <taxon>Pseudomonadaceae</taxon>
        <taxon>Azomonas</taxon>
    </lineage>
</organism>
<keyword evidence="3" id="KW-0472">Membrane</keyword>
<dbReference type="RefSeq" id="WP_183166758.1">
    <property type="nucleotide sequence ID" value="NZ_JACHXI010000010.1"/>
</dbReference>
<keyword evidence="10" id="KW-1185">Reference proteome</keyword>
<evidence type="ECO:0000256" key="2">
    <source>
        <dbReference type="ARBA" id="ARBA00007613"/>
    </source>
</evidence>
<evidence type="ECO:0000256" key="6">
    <source>
        <dbReference type="ARBA" id="ARBA00023237"/>
    </source>
</evidence>
<name>A0A839T2S8_AZOMA</name>
<evidence type="ECO:0000256" key="7">
    <source>
        <dbReference type="ARBA" id="ARBA00023288"/>
    </source>
</evidence>
<dbReference type="Gene3D" id="1.20.1600.10">
    <property type="entry name" value="Outer membrane efflux proteins (OEP)"/>
    <property type="match status" value="1"/>
</dbReference>
<keyword evidence="7" id="KW-0449">Lipoprotein</keyword>
<dbReference type="InterPro" id="IPR010131">
    <property type="entry name" value="MdtP/NodT-like"/>
</dbReference>
<reference evidence="9 10" key="1">
    <citation type="submission" date="2020-08" db="EMBL/GenBank/DDBJ databases">
        <title>Genomic Encyclopedia of Type Strains, Phase III (KMG-III): the genomes of soil and plant-associated and newly described type strains.</title>
        <authorList>
            <person name="Whitman W."/>
        </authorList>
    </citation>
    <scope>NUCLEOTIDE SEQUENCE [LARGE SCALE GENOMIC DNA]</scope>
    <source>
        <strain evidence="9 10">CECT 4462</strain>
    </source>
</reference>
<feature type="signal peptide" evidence="8">
    <location>
        <begin position="1"/>
        <end position="21"/>
    </location>
</feature>
<dbReference type="Proteomes" id="UP000549250">
    <property type="component" value="Unassembled WGS sequence"/>
</dbReference>
<keyword evidence="6" id="KW-0998">Cell outer membrane</keyword>
<feature type="chain" id="PRO_5032904062" evidence="8">
    <location>
        <begin position="22"/>
        <end position="412"/>
    </location>
</feature>
<keyword evidence="4" id="KW-0812">Transmembrane</keyword>
<evidence type="ECO:0000256" key="4">
    <source>
        <dbReference type="ARBA" id="ARBA00022692"/>
    </source>
</evidence>
<dbReference type="PANTHER" id="PTHR30203">
    <property type="entry name" value="OUTER MEMBRANE CATION EFFLUX PROTEIN"/>
    <property type="match status" value="1"/>
</dbReference>
<dbReference type="Pfam" id="PF02321">
    <property type="entry name" value="OEP"/>
    <property type="match status" value="2"/>
</dbReference>
<dbReference type="GO" id="GO:0016020">
    <property type="term" value="C:membrane"/>
    <property type="evidence" value="ECO:0007669"/>
    <property type="project" value="UniProtKB-SubCell"/>
</dbReference>
<sequence>MKSWLLSWCMAGLLGVEAAQTAVSAQGQVVTLEQALATAQASNPQLAALRWNIGIADGDRQQAGLLPNPELSWLTEDTGTKAEATVQITQALQLGGKRGARVDVASRGQALAAVQFEQQRNQLRAEVIEAFYAALLAQEQVQIAEQSKVLAERGLAIANGRVKAGRSSPIEARRSQVQLAEIELTLNRARRDKAIAYRTLSSLMGTALPQFERVEGNAHYFPPLPEASQLLARMSDTQSLRLAALQIDQHEAAVELEKAKRIPDLSVTLGNKRLGVENRDVVVLGLSMPLPLFDRNQGNVYAASQRVGQAQDLRNATELRLQTETRQALNQWATALTSVRALDEAIIPAAQQTLDNLTRGFEAGKFGLIDVLDAQRILLAARTEYLQAAGDVTVAWAQIERIYGDVFALNDR</sequence>
<evidence type="ECO:0000256" key="3">
    <source>
        <dbReference type="ARBA" id="ARBA00022452"/>
    </source>
</evidence>
<evidence type="ECO:0000313" key="9">
    <source>
        <dbReference type="EMBL" id="MBB3103841.1"/>
    </source>
</evidence>
<evidence type="ECO:0000256" key="5">
    <source>
        <dbReference type="ARBA" id="ARBA00023139"/>
    </source>
</evidence>
<dbReference type="GO" id="GO:0015562">
    <property type="term" value="F:efflux transmembrane transporter activity"/>
    <property type="evidence" value="ECO:0007669"/>
    <property type="project" value="InterPro"/>
</dbReference>
<comment type="caution">
    <text evidence="9">The sequence shown here is derived from an EMBL/GenBank/DDBJ whole genome shotgun (WGS) entry which is preliminary data.</text>
</comment>
<keyword evidence="5" id="KW-0564">Palmitate</keyword>
<evidence type="ECO:0000256" key="1">
    <source>
        <dbReference type="ARBA" id="ARBA00004442"/>
    </source>
</evidence>
<keyword evidence="8" id="KW-0732">Signal</keyword>
<keyword evidence="3" id="KW-1134">Transmembrane beta strand</keyword>
<protein>
    <submittedName>
        <fullName evidence="9">Cobalt-zinc-cadmium efflux system outer membrane protein</fullName>
    </submittedName>
</protein>
<dbReference type="InterPro" id="IPR003423">
    <property type="entry name" value="OMP_efflux"/>
</dbReference>
<proteinExistence type="inferred from homology"/>
<accession>A0A839T2S8</accession>
<dbReference type="PANTHER" id="PTHR30203:SF24">
    <property type="entry name" value="BLR4935 PROTEIN"/>
    <property type="match status" value="1"/>
</dbReference>